<dbReference type="AlphaFoldDB" id="A0A8J2P344"/>
<dbReference type="GO" id="GO:0005739">
    <property type="term" value="C:mitochondrion"/>
    <property type="evidence" value="ECO:0007669"/>
    <property type="project" value="UniProtKB-SubCell"/>
</dbReference>
<dbReference type="OrthoDB" id="5086500at2759"/>
<evidence type="ECO:0008006" key="9">
    <source>
        <dbReference type="Google" id="ProtNLM"/>
    </source>
</evidence>
<dbReference type="GO" id="GO:0016020">
    <property type="term" value="C:membrane"/>
    <property type="evidence" value="ECO:0007669"/>
    <property type="project" value="UniProtKB-SubCell"/>
</dbReference>
<keyword evidence="5" id="KW-0496">Mitochondrion</keyword>
<name>A0A8J2P344_9HEXA</name>
<dbReference type="PANTHER" id="PTHR48182">
    <property type="entry name" value="PROTEIN SERAC1"/>
    <property type="match status" value="1"/>
</dbReference>
<evidence type="ECO:0000256" key="5">
    <source>
        <dbReference type="ARBA" id="ARBA00023128"/>
    </source>
</evidence>
<keyword evidence="6" id="KW-0472">Membrane</keyword>
<dbReference type="InterPro" id="IPR019825">
    <property type="entry name" value="Lectin_legB_Mn/Ca_BS"/>
</dbReference>
<dbReference type="PANTHER" id="PTHR48182:SF2">
    <property type="entry name" value="PROTEIN SERAC1"/>
    <property type="match status" value="1"/>
</dbReference>
<evidence type="ECO:0000256" key="6">
    <source>
        <dbReference type="ARBA" id="ARBA00023136"/>
    </source>
</evidence>
<dbReference type="GO" id="GO:0005783">
    <property type="term" value="C:endoplasmic reticulum"/>
    <property type="evidence" value="ECO:0007669"/>
    <property type="project" value="UniProtKB-SubCell"/>
</dbReference>
<dbReference type="EMBL" id="CAJVCH010312392">
    <property type="protein sequence ID" value="CAG7786191.1"/>
    <property type="molecule type" value="Genomic_DNA"/>
</dbReference>
<organism evidence="7 8">
    <name type="scientific">Allacma fusca</name>
    <dbReference type="NCBI Taxonomy" id="39272"/>
    <lineage>
        <taxon>Eukaryota</taxon>
        <taxon>Metazoa</taxon>
        <taxon>Ecdysozoa</taxon>
        <taxon>Arthropoda</taxon>
        <taxon>Hexapoda</taxon>
        <taxon>Collembola</taxon>
        <taxon>Symphypleona</taxon>
        <taxon>Sminthuridae</taxon>
        <taxon>Allacma</taxon>
    </lineage>
</organism>
<comment type="caution">
    <text evidence="7">The sequence shown here is derived from an EMBL/GenBank/DDBJ whole genome shotgun (WGS) entry which is preliminary data.</text>
</comment>
<evidence type="ECO:0000256" key="2">
    <source>
        <dbReference type="ARBA" id="ARBA00004240"/>
    </source>
</evidence>
<protein>
    <recommendedName>
        <fullName evidence="9">Protein SERAC1</fullName>
    </recommendedName>
</protein>
<dbReference type="PROSITE" id="PS00307">
    <property type="entry name" value="LECTIN_LEGUME_BETA"/>
    <property type="match status" value="1"/>
</dbReference>
<keyword evidence="8" id="KW-1185">Reference proteome</keyword>
<feature type="non-terminal residue" evidence="7">
    <location>
        <position position="1"/>
    </location>
</feature>
<evidence type="ECO:0000256" key="1">
    <source>
        <dbReference type="ARBA" id="ARBA00004173"/>
    </source>
</evidence>
<evidence type="ECO:0000313" key="8">
    <source>
        <dbReference type="Proteomes" id="UP000708208"/>
    </source>
</evidence>
<dbReference type="InterPro" id="IPR052374">
    <property type="entry name" value="SERAC1"/>
</dbReference>
<evidence type="ECO:0000256" key="4">
    <source>
        <dbReference type="ARBA" id="ARBA00022824"/>
    </source>
</evidence>
<accession>A0A8J2P344</accession>
<sequence length="431" mass="48634">VLRLLAELSESVDLKFLMPARRALHNLDREYKTPILPPGIYQLYPDFRFDEEQLDVDIVFVHGLLGGAFRTWRREDKKPVVRVSLKPGEPYKPSKVRAWLEGFTPVSKGDPNYNEKKPGTQIVKGKIAERPPSSRMWSNGKWIVTDECHCVEYESRPAGASQCWPRDWLPKDIENARILAVDFDSFVSHWTKVCPVENVERTIFDRSSELLEKLASAGIGNRPIIWVTHSMGGLLVKQLLWQASSSNREDTKAVAAQTRGIMFCSVPHIGSNVASRSLAGAALLLMPTQEVKELAYGSEQLKALNENFKRLRENMHYKIISFGETKEVVVSTLGVKLQMVPLSSADPGYGDFYTLDVDHLNICKVPSRGAYVYRKLVELVDHVRNKSGVFDDGEESPAPVLFPPIEPKAIKKKVIEPDKSKLPNNKDKKNQ</sequence>
<dbReference type="Proteomes" id="UP000708208">
    <property type="component" value="Unassembled WGS sequence"/>
</dbReference>
<proteinExistence type="predicted"/>
<evidence type="ECO:0000256" key="3">
    <source>
        <dbReference type="ARBA" id="ARBA00004370"/>
    </source>
</evidence>
<evidence type="ECO:0000313" key="7">
    <source>
        <dbReference type="EMBL" id="CAG7786191.1"/>
    </source>
</evidence>
<keyword evidence="4" id="KW-0256">Endoplasmic reticulum</keyword>
<comment type="subcellular location">
    <subcellularLocation>
        <location evidence="2">Endoplasmic reticulum</location>
    </subcellularLocation>
    <subcellularLocation>
        <location evidence="3">Membrane</location>
    </subcellularLocation>
    <subcellularLocation>
        <location evidence="1">Mitochondrion</location>
    </subcellularLocation>
</comment>
<gene>
    <name evidence="7" type="ORF">AFUS01_LOCUS24771</name>
</gene>
<reference evidence="7" key="1">
    <citation type="submission" date="2021-06" db="EMBL/GenBank/DDBJ databases">
        <authorList>
            <person name="Hodson N. C."/>
            <person name="Mongue J. A."/>
            <person name="Jaron S. K."/>
        </authorList>
    </citation>
    <scope>NUCLEOTIDE SEQUENCE</scope>
</reference>